<evidence type="ECO:0000259" key="2">
    <source>
        <dbReference type="Pfam" id="PF08241"/>
    </source>
</evidence>
<dbReference type="Pfam" id="PF08241">
    <property type="entry name" value="Methyltransf_11"/>
    <property type="match status" value="1"/>
</dbReference>
<dbReference type="Proteomes" id="UP000001660">
    <property type="component" value="Chromosome"/>
</dbReference>
<gene>
    <name evidence="3" type="ORF">NIDE4363</name>
</gene>
<dbReference type="Gene3D" id="3.40.50.150">
    <property type="entry name" value="Vaccinia Virus protein VP39"/>
    <property type="match status" value="1"/>
</dbReference>
<dbReference type="EC" id="2.1.1.-" evidence="3"/>
<evidence type="ECO:0000313" key="4">
    <source>
        <dbReference type="Proteomes" id="UP000001660"/>
    </source>
</evidence>
<sequence length="273" mass="30360">MLKTDYVFHATEEARELERLQMLERIFDPGTQRRMLATGLTTGWHCLEVGAGAGSIVRWLEQRVGPSGKVVAVDTNPRFLRGSGSSTIEILQGDICDMELPPAAFDLVHARYVMIHIADYQTAFERMLRCVKPGGWVVIEEPDFQAARAVAGPDEARAAFGRVSEAIERMFRSLGMDHALGAKLPVLFRRHHLDQVTVEHEGHLSAGGDLIPQMMKLSAEQLQAKYVATGLVTESDMEQYGRLADDPDFWAIYYATVAVTGWWQPQCGGRTQG</sequence>
<keyword evidence="3" id="KW-0489">Methyltransferase</keyword>
<keyword evidence="1 3" id="KW-0808">Transferase</keyword>
<protein>
    <submittedName>
        <fullName evidence="3">Putative Methyltransferase</fullName>
        <ecNumber evidence="3">2.1.1.-</ecNumber>
    </submittedName>
</protein>
<accession>D8P941</accession>
<dbReference type="InterPro" id="IPR029063">
    <property type="entry name" value="SAM-dependent_MTases_sf"/>
</dbReference>
<dbReference type="eggNOG" id="COG2226">
    <property type="taxonomic scope" value="Bacteria"/>
</dbReference>
<dbReference type="SUPFAM" id="SSF53335">
    <property type="entry name" value="S-adenosyl-L-methionine-dependent methyltransferases"/>
    <property type="match status" value="1"/>
</dbReference>
<dbReference type="OrthoDB" id="9770485at2"/>
<feature type="domain" description="Methyltransferase type 11" evidence="2">
    <location>
        <begin position="47"/>
        <end position="139"/>
    </location>
</feature>
<dbReference type="PANTHER" id="PTHR43861">
    <property type="entry name" value="TRANS-ACONITATE 2-METHYLTRANSFERASE-RELATED"/>
    <property type="match status" value="1"/>
</dbReference>
<evidence type="ECO:0000256" key="1">
    <source>
        <dbReference type="ARBA" id="ARBA00022679"/>
    </source>
</evidence>
<dbReference type="CDD" id="cd02440">
    <property type="entry name" value="AdoMet_MTases"/>
    <property type="match status" value="1"/>
</dbReference>
<dbReference type="InterPro" id="IPR013216">
    <property type="entry name" value="Methyltransf_11"/>
</dbReference>
<evidence type="ECO:0000313" key="3">
    <source>
        <dbReference type="EMBL" id="CBK44023.1"/>
    </source>
</evidence>
<dbReference type="KEGG" id="nde:NIDE4363"/>
<proteinExistence type="predicted"/>
<reference evidence="3 4" key="1">
    <citation type="journal article" date="2010" name="Proc. Natl. Acad. Sci. U.S.A.">
        <title>A Nitrospira metagenome illuminates the physiology and evolution of globally important nitrite-oxidizing bacteria.</title>
        <authorList>
            <person name="Lucker S."/>
            <person name="Wagner M."/>
            <person name="Maixner F."/>
            <person name="Pelletier E."/>
            <person name="Koch H."/>
            <person name="Vacherie B."/>
            <person name="Rattei T."/>
            <person name="Sinninghe Damste J."/>
            <person name="Spieck E."/>
            <person name="Le Paslier D."/>
            <person name="Daims H."/>
        </authorList>
    </citation>
    <scope>NUCLEOTIDE SEQUENCE [LARGE SCALE GENOMIC DNA]</scope>
</reference>
<dbReference type="EMBL" id="FP929003">
    <property type="protein sequence ID" value="CBK44023.1"/>
    <property type="molecule type" value="Genomic_DNA"/>
</dbReference>
<organism evidence="3 4">
    <name type="scientific">Nitrospira defluvii</name>
    <dbReference type="NCBI Taxonomy" id="330214"/>
    <lineage>
        <taxon>Bacteria</taxon>
        <taxon>Pseudomonadati</taxon>
        <taxon>Nitrospirota</taxon>
        <taxon>Nitrospiria</taxon>
        <taxon>Nitrospirales</taxon>
        <taxon>Nitrospiraceae</taxon>
        <taxon>Nitrospira</taxon>
    </lineage>
</organism>
<dbReference type="HOGENOM" id="CLU_062440_2_0_0"/>
<keyword evidence="4" id="KW-1185">Reference proteome</keyword>
<name>D8P941_9BACT</name>
<dbReference type="STRING" id="330214.NIDE4363"/>
<dbReference type="PANTHER" id="PTHR43861:SF3">
    <property type="entry name" value="PUTATIVE (AFU_ORTHOLOGUE AFUA_2G14390)-RELATED"/>
    <property type="match status" value="1"/>
</dbReference>
<dbReference type="GO" id="GO:0032259">
    <property type="term" value="P:methylation"/>
    <property type="evidence" value="ECO:0007669"/>
    <property type="project" value="UniProtKB-KW"/>
</dbReference>
<dbReference type="AlphaFoldDB" id="D8P941"/>
<dbReference type="GO" id="GO:0008757">
    <property type="term" value="F:S-adenosylmethionine-dependent methyltransferase activity"/>
    <property type="evidence" value="ECO:0007669"/>
    <property type="project" value="InterPro"/>
</dbReference>